<dbReference type="PANTHER" id="PTHR43267">
    <property type="entry name" value="TRNA THREONYLCARBAMOYLADENOSINE DEHYDRATASE"/>
    <property type="match status" value="1"/>
</dbReference>
<dbReference type="Proteomes" id="UP000054097">
    <property type="component" value="Unassembled WGS sequence"/>
</dbReference>
<organism evidence="1 2">
    <name type="scientific">Serendipita vermifera MAFF 305830</name>
    <dbReference type="NCBI Taxonomy" id="933852"/>
    <lineage>
        <taxon>Eukaryota</taxon>
        <taxon>Fungi</taxon>
        <taxon>Dikarya</taxon>
        <taxon>Basidiomycota</taxon>
        <taxon>Agaricomycotina</taxon>
        <taxon>Agaricomycetes</taxon>
        <taxon>Sebacinales</taxon>
        <taxon>Serendipitaceae</taxon>
        <taxon>Serendipita</taxon>
    </lineage>
</organism>
<proteinExistence type="predicted"/>
<sequence length="146" mass="17036">MHIATYLVCELGGRKIEEPLAVKGRKKLWEKLAKDLTARESKWEGWDTQRRLPLSDQEVGFVFEELHRSKSSFPPHETLSRPTLIRWNLGEPLTVANCVVMSPEDARKHEDAFRNGQSAEEFWGSQVTRAVQRRRQEAEQWMDAIY</sequence>
<evidence type="ECO:0000313" key="1">
    <source>
        <dbReference type="EMBL" id="KIM20476.1"/>
    </source>
</evidence>
<name>A0A0C3AMG0_SERVB</name>
<reference evidence="2" key="2">
    <citation type="submission" date="2015-01" db="EMBL/GenBank/DDBJ databases">
        <title>Evolutionary Origins and Diversification of the Mycorrhizal Mutualists.</title>
        <authorList>
            <consortium name="DOE Joint Genome Institute"/>
            <consortium name="Mycorrhizal Genomics Consortium"/>
            <person name="Kohler A."/>
            <person name="Kuo A."/>
            <person name="Nagy L.G."/>
            <person name="Floudas D."/>
            <person name="Copeland A."/>
            <person name="Barry K.W."/>
            <person name="Cichocki N."/>
            <person name="Veneault-Fourrey C."/>
            <person name="LaButti K."/>
            <person name="Lindquist E.A."/>
            <person name="Lipzen A."/>
            <person name="Lundell T."/>
            <person name="Morin E."/>
            <person name="Murat C."/>
            <person name="Riley R."/>
            <person name="Ohm R."/>
            <person name="Sun H."/>
            <person name="Tunlid A."/>
            <person name="Henrissat B."/>
            <person name="Grigoriev I.V."/>
            <person name="Hibbett D.S."/>
            <person name="Martin F."/>
        </authorList>
    </citation>
    <scope>NUCLEOTIDE SEQUENCE [LARGE SCALE GENOMIC DNA]</scope>
    <source>
        <strain evidence="2">MAFF 305830</strain>
    </source>
</reference>
<keyword evidence="2" id="KW-1185">Reference proteome</keyword>
<dbReference type="AlphaFoldDB" id="A0A0C3AMG0"/>
<dbReference type="GO" id="GO:0061503">
    <property type="term" value="F:tRNA threonylcarbamoyladenosine dehydratase"/>
    <property type="evidence" value="ECO:0007669"/>
    <property type="project" value="TreeGrafter"/>
</dbReference>
<dbReference type="PANTHER" id="PTHR43267:SF2">
    <property type="entry name" value="TRNA THREONYLCARBAMOYLADENOSINE DEHYDRATASE 1-RELATED"/>
    <property type="match status" value="1"/>
</dbReference>
<dbReference type="InterPro" id="IPR045886">
    <property type="entry name" value="ThiF/MoeB/HesA"/>
</dbReference>
<dbReference type="HOGENOM" id="CLU_1778609_0_0_1"/>
<accession>A0A0C3AMG0</accession>
<evidence type="ECO:0000313" key="2">
    <source>
        <dbReference type="Proteomes" id="UP000054097"/>
    </source>
</evidence>
<protein>
    <submittedName>
        <fullName evidence="1">Uncharacterized protein</fullName>
    </submittedName>
</protein>
<dbReference type="STRING" id="933852.A0A0C3AMG0"/>
<dbReference type="GO" id="GO:0005741">
    <property type="term" value="C:mitochondrial outer membrane"/>
    <property type="evidence" value="ECO:0007669"/>
    <property type="project" value="TreeGrafter"/>
</dbReference>
<dbReference type="EMBL" id="KN824431">
    <property type="protein sequence ID" value="KIM20476.1"/>
    <property type="molecule type" value="Genomic_DNA"/>
</dbReference>
<dbReference type="OrthoDB" id="3241805at2759"/>
<gene>
    <name evidence="1" type="ORF">M408DRAFT_30337</name>
</gene>
<reference evidence="1 2" key="1">
    <citation type="submission" date="2014-04" db="EMBL/GenBank/DDBJ databases">
        <authorList>
            <consortium name="DOE Joint Genome Institute"/>
            <person name="Kuo A."/>
            <person name="Zuccaro A."/>
            <person name="Kohler A."/>
            <person name="Nagy L.G."/>
            <person name="Floudas D."/>
            <person name="Copeland A."/>
            <person name="Barry K.W."/>
            <person name="Cichocki N."/>
            <person name="Veneault-Fourrey C."/>
            <person name="LaButti K."/>
            <person name="Lindquist E.A."/>
            <person name="Lipzen A."/>
            <person name="Lundell T."/>
            <person name="Morin E."/>
            <person name="Murat C."/>
            <person name="Sun H."/>
            <person name="Tunlid A."/>
            <person name="Henrissat B."/>
            <person name="Grigoriev I.V."/>
            <person name="Hibbett D.S."/>
            <person name="Martin F."/>
            <person name="Nordberg H.P."/>
            <person name="Cantor M.N."/>
            <person name="Hua S.X."/>
        </authorList>
    </citation>
    <scope>NUCLEOTIDE SEQUENCE [LARGE SCALE GENOMIC DNA]</scope>
    <source>
        <strain evidence="1 2">MAFF 305830</strain>
    </source>
</reference>
<dbReference type="GO" id="GO:0061504">
    <property type="term" value="P:cyclic threonylcarbamoyladenosine biosynthetic process"/>
    <property type="evidence" value="ECO:0007669"/>
    <property type="project" value="TreeGrafter"/>
</dbReference>